<gene>
    <name evidence="9" type="ORF">BJ085DRAFT_39817</name>
</gene>
<dbReference type="GO" id="GO:0005634">
    <property type="term" value="C:nucleus"/>
    <property type="evidence" value="ECO:0007669"/>
    <property type="project" value="UniProtKB-SubCell"/>
</dbReference>
<evidence type="ECO:0000256" key="7">
    <source>
        <dbReference type="ARBA" id="ARBA00023242"/>
    </source>
</evidence>
<evidence type="ECO:0000256" key="8">
    <source>
        <dbReference type="SAM" id="MobiDB-lite"/>
    </source>
</evidence>
<keyword evidence="6" id="KW-0862">Zinc</keyword>
<protein>
    <recommendedName>
        <fullName evidence="11">C3H1-type domain-containing protein</fullName>
    </recommendedName>
</protein>
<keyword evidence="7" id="KW-0539">Nucleus</keyword>
<dbReference type="AlphaFoldDB" id="A0A4P9ZT45"/>
<feature type="region of interest" description="Disordered" evidence="8">
    <location>
        <begin position="93"/>
        <end position="167"/>
    </location>
</feature>
<evidence type="ECO:0000256" key="6">
    <source>
        <dbReference type="ARBA" id="ARBA00022833"/>
    </source>
</evidence>
<feature type="compositionally biased region" description="Polar residues" evidence="8">
    <location>
        <begin position="369"/>
        <end position="380"/>
    </location>
</feature>
<dbReference type="OrthoDB" id="438553at2759"/>
<evidence type="ECO:0000256" key="1">
    <source>
        <dbReference type="ARBA" id="ARBA00004123"/>
    </source>
</evidence>
<feature type="compositionally biased region" description="Low complexity" evidence="8">
    <location>
        <begin position="99"/>
        <end position="111"/>
    </location>
</feature>
<evidence type="ECO:0000313" key="9">
    <source>
        <dbReference type="EMBL" id="RKP36615.1"/>
    </source>
</evidence>
<feature type="region of interest" description="Disordered" evidence="8">
    <location>
        <begin position="336"/>
        <end position="394"/>
    </location>
</feature>
<dbReference type="InterPro" id="IPR040366">
    <property type="entry name" value="Nab2/ZC3H14"/>
</dbReference>
<dbReference type="GO" id="GO:0008270">
    <property type="term" value="F:zinc ion binding"/>
    <property type="evidence" value="ECO:0007669"/>
    <property type="project" value="UniProtKB-KW"/>
</dbReference>
<dbReference type="GO" id="GO:0005737">
    <property type="term" value="C:cytoplasm"/>
    <property type="evidence" value="ECO:0007669"/>
    <property type="project" value="TreeGrafter"/>
</dbReference>
<dbReference type="GO" id="GO:0043488">
    <property type="term" value="P:regulation of mRNA stability"/>
    <property type="evidence" value="ECO:0007669"/>
    <property type="project" value="InterPro"/>
</dbReference>
<dbReference type="Gene3D" id="4.10.1000.40">
    <property type="match status" value="3"/>
</dbReference>
<evidence type="ECO:0000313" key="10">
    <source>
        <dbReference type="Proteomes" id="UP000268162"/>
    </source>
</evidence>
<evidence type="ECO:0008006" key="11">
    <source>
        <dbReference type="Google" id="ProtNLM"/>
    </source>
</evidence>
<keyword evidence="10" id="KW-1185">Reference proteome</keyword>
<dbReference type="PANTHER" id="PTHR14738">
    <property type="entry name" value="ZINC FINGER CCCH DOMAIN-CONTAINING PROTEIN 14"/>
    <property type="match status" value="1"/>
</dbReference>
<comment type="subcellular location">
    <subcellularLocation>
        <location evidence="1">Nucleus</location>
    </subcellularLocation>
</comment>
<keyword evidence="3" id="KW-0479">Metal-binding</keyword>
<accession>A0A4P9ZT45</accession>
<dbReference type="Proteomes" id="UP000268162">
    <property type="component" value="Unassembled WGS sequence"/>
</dbReference>
<comment type="similarity">
    <text evidence="2">Belongs to the ZC3H14 family.</text>
</comment>
<dbReference type="PANTHER" id="PTHR14738:SF29">
    <property type="entry name" value="ZINC FINGER CCCH DOMAIN-CONTAINING PROTEIN 14"/>
    <property type="match status" value="1"/>
</dbReference>
<organism evidence="9 10">
    <name type="scientific">Dimargaris cristalligena</name>
    <dbReference type="NCBI Taxonomy" id="215637"/>
    <lineage>
        <taxon>Eukaryota</taxon>
        <taxon>Fungi</taxon>
        <taxon>Fungi incertae sedis</taxon>
        <taxon>Zoopagomycota</taxon>
        <taxon>Kickxellomycotina</taxon>
        <taxon>Dimargaritomycetes</taxon>
        <taxon>Dimargaritales</taxon>
        <taxon>Dimargaritaceae</taxon>
        <taxon>Dimargaris</taxon>
    </lineage>
</organism>
<evidence type="ECO:0000256" key="2">
    <source>
        <dbReference type="ARBA" id="ARBA00008423"/>
    </source>
</evidence>
<dbReference type="Pfam" id="PF14608">
    <property type="entry name" value="zf-CCCH_2"/>
    <property type="match status" value="4"/>
</dbReference>
<keyword evidence="5" id="KW-0863">Zinc-finger</keyword>
<reference evidence="10" key="1">
    <citation type="journal article" date="2018" name="Nat. Microbiol.">
        <title>Leveraging single-cell genomics to expand the fungal tree of life.</title>
        <authorList>
            <person name="Ahrendt S.R."/>
            <person name="Quandt C.A."/>
            <person name="Ciobanu D."/>
            <person name="Clum A."/>
            <person name="Salamov A."/>
            <person name="Andreopoulos B."/>
            <person name="Cheng J.F."/>
            <person name="Woyke T."/>
            <person name="Pelin A."/>
            <person name="Henrissat B."/>
            <person name="Reynolds N.K."/>
            <person name="Benny G.L."/>
            <person name="Smith M.E."/>
            <person name="James T.Y."/>
            <person name="Grigoriev I.V."/>
        </authorList>
    </citation>
    <scope>NUCLEOTIDE SEQUENCE [LARGE SCALE GENOMIC DNA]</scope>
    <source>
        <strain evidence="10">RSA 468</strain>
    </source>
</reference>
<dbReference type="EMBL" id="ML002623">
    <property type="protein sequence ID" value="RKP36615.1"/>
    <property type="molecule type" value="Genomic_DNA"/>
</dbReference>
<proteinExistence type="inferred from homology"/>
<evidence type="ECO:0000256" key="3">
    <source>
        <dbReference type="ARBA" id="ARBA00022723"/>
    </source>
</evidence>
<sequence>MADQSHLALIKQQFAESFGLGDDDTVLSFFQTLVGNGNPLESINAEMTDMLGDIYNPEVGRWAYDLLLHGPSVAQPEVTSAPTMDYHEQPMAHVEEHSAPQAQPAPAQPSSTMQAPTISSEIRIRGVSRTPGSAGKARQTAKPYQTDKALRSSKNGGVGKGNDRKSVFDRLGTAVNVTQLLRDETGNSGPPGRFSKSNNILRDAEGHKIRCPEWPRCMNQATCFYHHPSRLCGLLPNCPYTAQTCDYIHPEMEPPQHAPTTTLCRFGVACTNRYCTFAHPNSTKAPICAYHPNCLRPDCKYEHPGRGSLSIGAKKVPVLCREGTKCQRPNCFFTHPGDTPIEPPGDAENGGNDMQVESKPHISDRPFASSVSESFDSTSMADAVSVEPSSTTPM</sequence>
<name>A0A4P9ZT45_9FUNG</name>
<keyword evidence="4" id="KW-0677">Repeat</keyword>
<dbReference type="STRING" id="215637.A0A4P9ZT45"/>
<evidence type="ECO:0000256" key="4">
    <source>
        <dbReference type="ARBA" id="ARBA00022737"/>
    </source>
</evidence>
<evidence type="ECO:0000256" key="5">
    <source>
        <dbReference type="ARBA" id="ARBA00022771"/>
    </source>
</evidence>
<dbReference type="GO" id="GO:0008143">
    <property type="term" value="F:poly(A) binding"/>
    <property type="evidence" value="ECO:0007669"/>
    <property type="project" value="InterPro"/>
</dbReference>